<dbReference type="OrthoDB" id="6133475at2759"/>
<sequence length="288" mass="32860">MEEIYVNVEQVKPVHPKPSTNHTGLRRCFLAAIVCLGLLSVFLLVGLITLVFLYHHSAHEAAEFSAIKNNLTEERDRLNANLTAKIEELDRLQTLYKQTREAAAEFSAIKNNLTERLQDSDDKLSSMTEERDRLNAKLTDKIEEALVRLQTLYKQTTTCPSGWTWFGCTCYLVSSKYGSWDEGRKDCRGRGADLVVINSPKEQEFLATFTTQQSWIGLTDRDEEGKWKWVDGTPLTVAYWQGQPNNGGGNPEWGEEDCAHIRTDVYTSWNDLSCTARLKWVCERRDSV</sequence>
<evidence type="ECO:0000256" key="1">
    <source>
        <dbReference type="ARBA" id="ARBA00022734"/>
    </source>
</evidence>
<dbReference type="InterPro" id="IPR016186">
    <property type="entry name" value="C-type_lectin-like/link_sf"/>
</dbReference>
<keyword evidence="6" id="KW-1185">Reference proteome</keyword>
<dbReference type="GeneID" id="114426823"/>
<reference evidence="7" key="1">
    <citation type="submission" date="2025-08" db="UniProtKB">
        <authorList>
            <consortium name="RefSeq"/>
        </authorList>
    </citation>
    <scope>IDENTIFICATION</scope>
</reference>
<evidence type="ECO:0000313" key="7">
    <source>
        <dbReference type="RefSeq" id="XP_028250270.1"/>
    </source>
</evidence>
<dbReference type="InterPro" id="IPR050111">
    <property type="entry name" value="C-type_lectin/snaclec_domain"/>
</dbReference>
<name>A0A6P7H587_9TELE</name>
<keyword evidence="4" id="KW-0812">Transmembrane</keyword>
<keyword evidence="2" id="KW-1015">Disulfide bond</keyword>
<dbReference type="SUPFAM" id="SSF56436">
    <property type="entry name" value="C-type lectin-like"/>
    <property type="match status" value="1"/>
</dbReference>
<accession>A0A6P7H587</accession>
<feature type="domain" description="C-type lectin" evidence="5">
    <location>
        <begin position="166"/>
        <end position="283"/>
    </location>
</feature>
<dbReference type="RefSeq" id="XP_028250270.1">
    <property type="nucleotide sequence ID" value="XM_028394469.1"/>
</dbReference>
<keyword evidence="4" id="KW-0472">Membrane</keyword>
<dbReference type="SMART" id="SM00034">
    <property type="entry name" value="CLECT"/>
    <property type="match status" value="1"/>
</dbReference>
<dbReference type="GO" id="GO:0030246">
    <property type="term" value="F:carbohydrate binding"/>
    <property type="evidence" value="ECO:0007669"/>
    <property type="project" value="UniProtKB-KW"/>
</dbReference>
<evidence type="ECO:0000313" key="6">
    <source>
        <dbReference type="Proteomes" id="UP000515145"/>
    </source>
</evidence>
<feature type="transmembrane region" description="Helical" evidence="4">
    <location>
        <begin position="29"/>
        <end position="54"/>
    </location>
</feature>
<keyword evidence="3" id="KW-0175">Coiled coil</keyword>
<dbReference type="Proteomes" id="UP000515145">
    <property type="component" value="Chromosome 21"/>
</dbReference>
<organism evidence="6 7">
    <name type="scientific">Parambassis ranga</name>
    <name type="common">Indian glassy fish</name>
    <dbReference type="NCBI Taxonomy" id="210632"/>
    <lineage>
        <taxon>Eukaryota</taxon>
        <taxon>Metazoa</taxon>
        <taxon>Chordata</taxon>
        <taxon>Craniata</taxon>
        <taxon>Vertebrata</taxon>
        <taxon>Euteleostomi</taxon>
        <taxon>Actinopterygii</taxon>
        <taxon>Neopterygii</taxon>
        <taxon>Teleostei</taxon>
        <taxon>Neoteleostei</taxon>
        <taxon>Acanthomorphata</taxon>
        <taxon>Ovalentaria</taxon>
        <taxon>Ambassidae</taxon>
        <taxon>Parambassis</taxon>
    </lineage>
</organism>
<dbReference type="InParanoid" id="A0A6P7H587"/>
<dbReference type="CDD" id="cd03590">
    <property type="entry name" value="CLECT_DC-SIGN_like"/>
    <property type="match status" value="1"/>
</dbReference>
<protein>
    <submittedName>
        <fullName evidence="7">CD209 antigen-like protein A</fullName>
    </submittedName>
</protein>
<gene>
    <name evidence="7" type="primary">LOC114426823</name>
</gene>
<feature type="coiled-coil region" evidence="3">
    <location>
        <begin position="61"/>
        <end position="155"/>
    </location>
</feature>
<dbReference type="Pfam" id="PF00059">
    <property type="entry name" value="Lectin_C"/>
    <property type="match status" value="1"/>
</dbReference>
<proteinExistence type="predicted"/>
<dbReference type="AlphaFoldDB" id="A0A6P7H587"/>
<dbReference type="Gene3D" id="3.10.100.10">
    <property type="entry name" value="Mannose-Binding Protein A, subunit A"/>
    <property type="match status" value="1"/>
</dbReference>
<dbReference type="PROSITE" id="PS00615">
    <property type="entry name" value="C_TYPE_LECTIN_1"/>
    <property type="match status" value="1"/>
</dbReference>
<evidence type="ECO:0000256" key="2">
    <source>
        <dbReference type="ARBA" id="ARBA00023157"/>
    </source>
</evidence>
<dbReference type="InterPro" id="IPR001304">
    <property type="entry name" value="C-type_lectin-like"/>
</dbReference>
<dbReference type="InterPro" id="IPR033989">
    <property type="entry name" value="CD209-like_CTLD"/>
</dbReference>
<dbReference type="PANTHER" id="PTHR22803">
    <property type="entry name" value="MANNOSE, PHOSPHOLIPASE, LECTIN RECEPTOR RELATED"/>
    <property type="match status" value="1"/>
</dbReference>
<keyword evidence="4" id="KW-1133">Transmembrane helix</keyword>
<dbReference type="InterPro" id="IPR016187">
    <property type="entry name" value="CTDL_fold"/>
</dbReference>
<dbReference type="PROSITE" id="PS50041">
    <property type="entry name" value="C_TYPE_LECTIN_2"/>
    <property type="match status" value="1"/>
</dbReference>
<evidence type="ECO:0000256" key="3">
    <source>
        <dbReference type="SAM" id="Coils"/>
    </source>
</evidence>
<keyword evidence="1" id="KW-0430">Lectin</keyword>
<dbReference type="InterPro" id="IPR018378">
    <property type="entry name" value="C-type_lectin_CS"/>
</dbReference>
<evidence type="ECO:0000259" key="5">
    <source>
        <dbReference type="PROSITE" id="PS50041"/>
    </source>
</evidence>
<evidence type="ECO:0000256" key="4">
    <source>
        <dbReference type="SAM" id="Phobius"/>
    </source>
</evidence>